<proteinExistence type="inferred from homology"/>
<gene>
    <name evidence="11" type="ORF">ABNN70_09080</name>
</gene>
<dbReference type="PANTHER" id="PTHR30405:SF25">
    <property type="entry name" value="RNA-GUIDED DNA ENDONUCLEASE INSQ-RELATED"/>
    <property type="match status" value="1"/>
</dbReference>
<name>A0AAU8ID21_9BACL</name>
<keyword evidence="11" id="KW-0540">Nuclease</keyword>
<dbReference type="NCBIfam" id="TIGR01766">
    <property type="entry name" value="IS200/IS605 family accessory protein TnpB-like domain"/>
    <property type="match status" value="1"/>
</dbReference>
<evidence type="ECO:0000256" key="1">
    <source>
        <dbReference type="ARBA" id="ARBA00008761"/>
    </source>
</evidence>
<dbReference type="EMBL" id="CP159510">
    <property type="protein sequence ID" value="XCJ15874.1"/>
    <property type="molecule type" value="Genomic_DNA"/>
</dbReference>
<comment type="similarity">
    <text evidence="2">In the N-terminal section; belongs to the transposase 2 family.</text>
</comment>
<evidence type="ECO:0000313" key="11">
    <source>
        <dbReference type="EMBL" id="XCJ15874.1"/>
    </source>
</evidence>
<keyword evidence="7" id="KW-0233">DNA recombination</keyword>
<keyword evidence="4" id="KW-0479">Metal-binding</keyword>
<dbReference type="InterPro" id="IPR051399">
    <property type="entry name" value="RNA-guided_DNA_endo/Transpos"/>
</dbReference>
<comment type="similarity">
    <text evidence="1">In the C-terminal section; belongs to the transposase 35 family.</text>
</comment>
<evidence type="ECO:0000256" key="5">
    <source>
        <dbReference type="ARBA" id="ARBA00022833"/>
    </source>
</evidence>
<organism evidence="11">
    <name type="scientific">Sporolactobacillus sp. Y61</name>
    <dbReference type="NCBI Taxonomy" id="3160863"/>
    <lineage>
        <taxon>Bacteria</taxon>
        <taxon>Bacillati</taxon>
        <taxon>Bacillota</taxon>
        <taxon>Bacilli</taxon>
        <taxon>Bacillales</taxon>
        <taxon>Sporolactobacillaceae</taxon>
        <taxon>Sporolactobacillus</taxon>
    </lineage>
</organism>
<dbReference type="InterPro" id="IPR010095">
    <property type="entry name" value="Cas12f1-like_TNB"/>
</dbReference>
<dbReference type="GO" id="GO:0032196">
    <property type="term" value="P:transposition"/>
    <property type="evidence" value="ECO:0007669"/>
    <property type="project" value="UniProtKB-KW"/>
</dbReference>
<evidence type="ECO:0000256" key="7">
    <source>
        <dbReference type="ARBA" id="ARBA00023172"/>
    </source>
</evidence>
<dbReference type="Pfam" id="PF07282">
    <property type="entry name" value="Cas12f1-like_TNB"/>
    <property type="match status" value="1"/>
</dbReference>
<dbReference type="Pfam" id="PF12323">
    <property type="entry name" value="HTH_OrfB_IS605"/>
    <property type="match status" value="1"/>
</dbReference>
<evidence type="ECO:0000259" key="10">
    <source>
        <dbReference type="Pfam" id="PF12323"/>
    </source>
</evidence>
<protein>
    <submittedName>
        <fullName evidence="11">RNA-guided endonuclease TnpB family protein</fullName>
    </submittedName>
</protein>
<sequence>MVLKGLKLRIYPNKEQKLKIKLNFGYNRFVWNQMLNMMIERYRNNPDSSFLNAFALNNMLKALKIEYPWLKDAESTSLQCTNHDLVEAYKKFFKEHTGFPKFKSKKYPKQSFQSKCVGKNIKQVNKHHVKLPKLGIVRFKAGIKIPEKIKSVTVRLSPTGKYYAVLLVEYENQTFNKTGRQLGIDLGVADLVIGSDGIKFPTIRFDKILAKKKYYWEKRLARRRLQAQKEIAWDKHNKVLNPRCLDDFKNYKKAKLMVAEYNEKMTNQRNDYLHKITMQLVKDNDVIVMEDLKAKNLLRNHKLSRAIVNQSWREMRRMLEYKCAWCGKKLVIVNPYKTSQICSECGYDDGKHTLDIRDWTCPGCGHHHDRDINAAKNILRLGTSLGKRVVTSA</sequence>
<dbReference type="AlphaFoldDB" id="A0AAU8ID21"/>
<evidence type="ECO:0000256" key="6">
    <source>
        <dbReference type="ARBA" id="ARBA00023125"/>
    </source>
</evidence>
<dbReference type="GO" id="GO:0004519">
    <property type="term" value="F:endonuclease activity"/>
    <property type="evidence" value="ECO:0007669"/>
    <property type="project" value="UniProtKB-KW"/>
</dbReference>
<keyword evidence="5" id="KW-0862">Zinc</keyword>
<evidence type="ECO:0000259" key="9">
    <source>
        <dbReference type="Pfam" id="PF07282"/>
    </source>
</evidence>
<dbReference type="GO" id="GO:0006310">
    <property type="term" value="P:DNA recombination"/>
    <property type="evidence" value="ECO:0007669"/>
    <property type="project" value="UniProtKB-KW"/>
</dbReference>
<dbReference type="InterPro" id="IPR021027">
    <property type="entry name" value="Transposase_put_HTH"/>
</dbReference>
<keyword evidence="11" id="KW-0378">Hydrolase</keyword>
<evidence type="ECO:0000259" key="8">
    <source>
        <dbReference type="Pfam" id="PF01385"/>
    </source>
</evidence>
<reference evidence="11" key="1">
    <citation type="submission" date="2024-06" db="EMBL/GenBank/DDBJ databases">
        <authorList>
            <person name="Fan A."/>
            <person name="Zhang F.Y."/>
            <person name="Zhang L."/>
        </authorList>
    </citation>
    <scope>NUCLEOTIDE SEQUENCE</scope>
    <source>
        <strain evidence="11">Y61</strain>
    </source>
</reference>
<keyword evidence="3" id="KW-0815">Transposition</keyword>
<keyword evidence="11" id="KW-0255">Endonuclease</keyword>
<dbReference type="Pfam" id="PF01385">
    <property type="entry name" value="OrfB_IS605"/>
    <property type="match status" value="1"/>
</dbReference>
<dbReference type="GO" id="GO:0046872">
    <property type="term" value="F:metal ion binding"/>
    <property type="evidence" value="ECO:0007669"/>
    <property type="project" value="UniProtKB-KW"/>
</dbReference>
<accession>A0AAU8ID21</accession>
<dbReference type="RefSeq" id="WP_353947611.1">
    <property type="nucleotide sequence ID" value="NZ_CP159510.1"/>
</dbReference>
<evidence type="ECO:0000256" key="4">
    <source>
        <dbReference type="ARBA" id="ARBA00022723"/>
    </source>
</evidence>
<feature type="domain" description="Probable transposase IS891/IS1136/IS1341" evidence="8">
    <location>
        <begin position="168"/>
        <end position="300"/>
    </location>
</feature>
<dbReference type="NCBIfam" id="NF040570">
    <property type="entry name" value="guided_TnpB"/>
    <property type="match status" value="1"/>
</dbReference>
<dbReference type="InterPro" id="IPR001959">
    <property type="entry name" value="Transposase"/>
</dbReference>
<keyword evidence="6" id="KW-0238">DNA-binding</keyword>
<feature type="domain" description="Cas12f1-like TNB" evidence="9">
    <location>
        <begin position="312"/>
        <end position="378"/>
    </location>
</feature>
<feature type="domain" description="Transposase putative helix-turn-helix" evidence="10">
    <location>
        <begin position="1"/>
        <end position="45"/>
    </location>
</feature>
<dbReference type="PANTHER" id="PTHR30405">
    <property type="entry name" value="TRANSPOSASE"/>
    <property type="match status" value="1"/>
</dbReference>
<evidence type="ECO:0000256" key="3">
    <source>
        <dbReference type="ARBA" id="ARBA00022578"/>
    </source>
</evidence>
<evidence type="ECO:0000256" key="2">
    <source>
        <dbReference type="ARBA" id="ARBA00011044"/>
    </source>
</evidence>
<dbReference type="GO" id="GO:0003677">
    <property type="term" value="F:DNA binding"/>
    <property type="evidence" value="ECO:0007669"/>
    <property type="project" value="UniProtKB-KW"/>
</dbReference>